<keyword evidence="1" id="KW-0175">Coiled coil</keyword>
<keyword evidence="3" id="KW-1185">Reference proteome</keyword>
<reference evidence="3" key="1">
    <citation type="journal article" date="2019" name="Int. J. Syst. Evol. Microbiol.">
        <title>The Global Catalogue of Microorganisms (GCM) 10K type strain sequencing project: providing services to taxonomists for standard genome sequencing and annotation.</title>
        <authorList>
            <consortium name="The Broad Institute Genomics Platform"/>
            <consortium name="The Broad Institute Genome Sequencing Center for Infectious Disease"/>
            <person name="Wu L."/>
            <person name="Ma J."/>
        </authorList>
    </citation>
    <scope>NUCLEOTIDE SEQUENCE [LARGE SCALE GENOMIC DNA]</scope>
    <source>
        <strain evidence="3">CCUG 49571</strain>
    </source>
</reference>
<comment type="caution">
    <text evidence="2">The sequence shown here is derived from an EMBL/GenBank/DDBJ whole genome shotgun (WGS) entry which is preliminary data.</text>
</comment>
<evidence type="ECO:0000256" key="1">
    <source>
        <dbReference type="SAM" id="Coils"/>
    </source>
</evidence>
<name>A0ABV9FHW4_9BACL</name>
<gene>
    <name evidence="2" type="ORF">ACFO3S_23795</name>
</gene>
<evidence type="ECO:0000313" key="3">
    <source>
        <dbReference type="Proteomes" id="UP001596028"/>
    </source>
</evidence>
<protein>
    <recommendedName>
        <fullName evidence="4">Hemerythrin-like domain-containing protein</fullName>
    </recommendedName>
</protein>
<accession>A0ABV9FHW4</accession>
<evidence type="ECO:0008006" key="4">
    <source>
        <dbReference type="Google" id="ProtNLM"/>
    </source>
</evidence>
<dbReference type="Proteomes" id="UP001596028">
    <property type="component" value="Unassembled WGS sequence"/>
</dbReference>
<proteinExistence type="predicted"/>
<organism evidence="2 3">
    <name type="scientific">Cohnella hongkongensis</name>
    <dbReference type="NCBI Taxonomy" id="178337"/>
    <lineage>
        <taxon>Bacteria</taxon>
        <taxon>Bacillati</taxon>
        <taxon>Bacillota</taxon>
        <taxon>Bacilli</taxon>
        <taxon>Bacillales</taxon>
        <taxon>Paenibacillaceae</taxon>
        <taxon>Cohnella</taxon>
    </lineage>
</organism>
<evidence type="ECO:0000313" key="2">
    <source>
        <dbReference type="EMBL" id="MFC4601287.1"/>
    </source>
</evidence>
<dbReference type="EMBL" id="JBHSEP010000024">
    <property type="protein sequence ID" value="MFC4601287.1"/>
    <property type="molecule type" value="Genomic_DNA"/>
</dbReference>
<sequence length="173" mass="20527">MVKLHIALDAIPPGEENGGLLLEASVVRARQEHDALKEELRNIYERACAVRNDHEEKKRNREMRQLYDCVKLFMKHWIEHTRWEDAELFPQAASYLGAELDLFLLMEQEYELADQYLRVFLRLLEKAEHPIGREDARRMTAYLIQAYAVLNNRFREEDEIMLDLTDRSNAYGF</sequence>
<feature type="coiled-coil region" evidence="1">
    <location>
        <begin position="26"/>
        <end position="57"/>
    </location>
</feature>
<dbReference type="Gene3D" id="1.20.120.520">
    <property type="entry name" value="nmb1532 protein domain like"/>
    <property type="match status" value="1"/>
</dbReference>
<dbReference type="RefSeq" id="WP_378101130.1">
    <property type="nucleotide sequence ID" value="NZ_JBHSEP010000024.1"/>
</dbReference>